<dbReference type="Proteomes" id="UP000601435">
    <property type="component" value="Unassembled WGS sequence"/>
</dbReference>
<feature type="non-terminal residue" evidence="1">
    <location>
        <position position="172"/>
    </location>
</feature>
<dbReference type="OrthoDB" id="414304at2759"/>
<protein>
    <submittedName>
        <fullName evidence="1">Uncharacterized protein</fullName>
    </submittedName>
</protein>
<evidence type="ECO:0000313" key="2">
    <source>
        <dbReference type="Proteomes" id="UP000601435"/>
    </source>
</evidence>
<dbReference type="AlphaFoldDB" id="A0A813BRC4"/>
<sequence>MAVCVTDHSTSNLIIMHAGCAETNARKGYGIQVLGWWQQLCINNFSGRITKEDAGKLTVAEVLEKEVDMAEEAATQRFLSALSTGSTPLAVAKTVLTDKDTLHTAEKFLNENIAQNGQSPAFRQFERAWKLAMPYCEYESLQSLLGLLLRCLQITEQMRAKRISQDAARFMG</sequence>
<gene>
    <name evidence="1" type="ORF">SNEC2469_LOCUS31684</name>
</gene>
<dbReference type="EMBL" id="CAJNJA010077530">
    <property type="protein sequence ID" value="CAE7920517.1"/>
    <property type="molecule type" value="Genomic_DNA"/>
</dbReference>
<proteinExistence type="predicted"/>
<keyword evidence="2" id="KW-1185">Reference proteome</keyword>
<comment type="caution">
    <text evidence="1">The sequence shown here is derived from an EMBL/GenBank/DDBJ whole genome shotgun (WGS) entry which is preliminary data.</text>
</comment>
<evidence type="ECO:0000313" key="1">
    <source>
        <dbReference type="EMBL" id="CAE7920517.1"/>
    </source>
</evidence>
<reference evidence="1" key="1">
    <citation type="submission" date="2021-02" db="EMBL/GenBank/DDBJ databases">
        <authorList>
            <person name="Dougan E. K."/>
            <person name="Rhodes N."/>
            <person name="Thang M."/>
            <person name="Chan C."/>
        </authorList>
    </citation>
    <scope>NUCLEOTIDE SEQUENCE</scope>
</reference>
<organism evidence="1 2">
    <name type="scientific">Symbiodinium necroappetens</name>
    <dbReference type="NCBI Taxonomy" id="1628268"/>
    <lineage>
        <taxon>Eukaryota</taxon>
        <taxon>Sar</taxon>
        <taxon>Alveolata</taxon>
        <taxon>Dinophyceae</taxon>
        <taxon>Suessiales</taxon>
        <taxon>Symbiodiniaceae</taxon>
        <taxon>Symbiodinium</taxon>
    </lineage>
</organism>
<accession>A0A813BRC4</accession>
<name>A0A813BRC4_9DINO</name>